<protein>
    <submittedName>
        <fullName evidence="2">Uncharacterized protein</fullName>
    </submittedName>
</protein>
<evidence type="ECO:0000256" key="1">
    <source>
        <dbReference type="SAM" id="Phobius"/>
    </source>
</evidence>
<evidence type="ECO:0000313" key="3">
    <source>
        <dbReference type="Proteomes" id="UP000749646"/>
    </source>
</evidence>
<accession>A0A9P6LTE6</accession>
<reference evidence="2" key="1">
    <citation type="journal article" date="2020" name="Fungal Divers.">
        <title>Resolving the Mortierellaceae phylogeny through synthesis of multi-gene phylogenetics and phylogenomics.</title>
        <authorList>
            <person name="Vandepol N."/>
            <person name="Liber J."/>
            <person name="Desiro A."/>
            <person name="Na H."/>
            <person name="Kennedy M."/>
            <person name="Barry K."/>
            <person name="Grigoriev I.V."/>
            <person name="Miller A.N."/>
            <person name="O'Donnell K."/>
            <person name="Stajich J.E."/>
            <person name="Bonito G."/>
        </authorList>
    </citation>
    <scope>NUCLEOTIDE SEQUENCE</scope>
    <source>
        <strain evidence="2">MES-2147</strain>
    </source>
</reference>
<dbReference type="AlphaFoldDB" id="A0A9P6LTE6"/>
<comment type="caution">
    <text evidence="2">The sequence shown here is derived from an EMBL/GenBank/DDBJ whole genome shotgun (WGS) entry which is preliminary data.</text>
</comment>
<sequence length="718" mass="82420">MKVNRVPIPIIGKTILAFFRDGPFKNKGLVCEADGNRIRCYVSSEPDAVQVTKSEGLLVDRTYVQRLGLGNGFEDDKQYELKTRQHGKMFPCGGGSQYWVLGVELIEESEGNKKVVFSFVPEPWMRVSTKDVGIPDDLMNVYFLPNGAQFVVAGMQTLQIWNFPTDKFNYFHLDFIWSHPKMIGDPYNPYGRAYKSELVGEYYHCLPQPKICMDEITGHIKVDFELRNKKYHHVIIPAARDSKTRSTFLYCARSIHLLAAAYAYSHNGSKKASSRETVTFEAHAEAIARFTLGHINMLLSKKDYNTLRLIYHKRRDTGATTLRWNNDSLYIPCSTDTANASAIPVSVPVNDIVARAHTTSTIPDRVISARLRSLTLDEDSRNQCQQVVNILTLLLNRHDLRDLNRVFIEGLLNSDSSGWIPHTDKSLNPIASVIKDKDVQLLKILIDYCIQCAKTYHPAYLAPVEQCLVKLLDHYPDIVANLFRSTSYIPAHNQDYVASQAISASNRFEDILDGNKYPVFILRSQLPTTTPLSFFFLNSNDDLHQGSESRFPPKQNEQPTHKKRKYKIYVSPFQFRPIVPLNKKSQKTQRKCLPKRHRQESVFNHIKGKDDFDNPAIVAIIRFKWYRFVIEYWLARFVLVLVFFLFMIAITTKQIKVSSVKRGQILAADEIAARYLPGWRPVIMMAILFGLMLLAYEVWQMAYSPKKYFRYVINLLAA</sequence>
<dbReference type="Proteomes" id="UP000749646">
    <property type="component" value="Unassembled WGS sequence"/>
</dbReference>
<dbReference type="EMBL" id="JAAAHW010009678">
    <property type="protein sequence ID" value="KAF9937588.1"/>
    <property type="molecule type" value="Genomic_DNA"/>
</dbReference>
<feature type="transmembrane region" description="Helical" evidence="1">
    <location>
        <begin position="632"/>
        <end position="652"/>
    </location>
</feature>
<keyword evidence="1" id="KW-1133">Transmembrane helix</keyword>
<feature type="transmembrane region" description="Helical" evidence="1">
    <location>
        <begin position="682"/>
        <end position="699"/>
    </location>
</feature>
<organism evidence="2 3">
    <name type="scientific">Modicella reniformis</name>
    <dbReference type="NCBI Taxonomy" id="1440133"/>
    <lineage>
        <taxon>Eukaryota</taxon>
        <taxon>Fungi</taxon>
        <taxon>Fungi incertae sedis</taxon>
        <taxon>Mucoromycota</taxon>
        <taxon>Mortierellomycotina</taxon>
        <taxon>Mortierellomycetes</taxon>
        <taxon>Mortierellales</taxon>
        <taxon>Mortierellaceae</taxon>
        <taxon>Modicella</taxon>
    </lineage>
</organism>
<dbReference type="OrthoDB" id="2372657at2759"/>
<gene>
    <name evidence="2" type="ORF">BGZ65_001358</name>
</gene>
<keyword evidence="3" id="KW-1185">Reference proteome</keyword>
<name>A0A9P6LTE6_9FUNG</name>
<keyword evidence="1" id="KW-0472">Membrane</keyword>
<evidence type="ECO:0000313" key="2">
    <source>
        <dbReference type="EMBL" id="KAF9937588.1"/>
    </source>
</evidence>
<proteinExistence type="predicted"/>
<keyword evidence="1" id="KW-0812">Transmembrane</keyword>